<dbReference type="GO" id="GO:0004140">
    <property type="term" value="F:dephospho-CoA kinase activity"/>
    <property type="evidence" value="ECO:0007669"/>
    <property type="project" value="UniProtKB-EC"/>
</dbReference>
<keyword evidence="1 3" id="KW-0547">Nucleotide-binding</keyword>
<comment type="pathway">
    <text evidence="3">Cofactor biosynthesis; coenzyme A biosynthesis; CoA from (R)-pantothenate: step 5/5.</text>
</comment>
<proteinExistence type="inferred from homology"/>
<dbReference type="InterPro" id="IPR001977">
    <property type="entry name" value="Depp_CoAkinase"/>
</dbReference>
<dbReference type="Proteomes" id="UP001596455">
    <property type="component" value="Unassembled WGS sequence"/>
</dbReference>
<dbReference type="Pfam" id="PF01121">
    <property type="entry name" value="CoaE"/>
    <property type="match status" value="1"/>
</dbReference>
<dbReference type="SUPFAM" id="SSF52540">
    <property type="entry name" value="P-loop containing nucleoside triphosphate hydrolases"/>
    <property type="match status" value="1"/>
</dbReference>
<evidence type="ECO:0000256" key="1">
    <source>
        <dbReference type="ARBA" id="ARBA00022741"/>
    </source>
</evidence>
<keyword evidence="3 6" id="KW-0418">Kinase</keyword>
<keyword evidence="3" id="KW-0963">Cytoplasm</keyword>
<evidence type="ECO:0000259" key="5">
    <source>
        <dbReference type="Pfam" id="PF08241"/>
    </source>
</evidence>
<feature type="domain" description="Methyltransferase type 11" evidence="5">
    <location>
        <begin position="242"/>
        <end position="335"/>
    </location>
</feature>
<dbReference type="Gene3D" id="3.40.50.300">
    <property type="entry name" value="P-loop containing nucleotide triphosphate hydrolases"/>
    <property type="match status" value="1"/>
</dbReference>
<keyword evidence="3" id="KW-0173">Coenzyme A biosynthesis</keyword>
<keyword evidence="3 6" id="KW-0808">Transferase</keyword>
<evidence type="ECO:0000313" key="6">
    <source>
        <dbReference type="EMBL" id="MFC7406760.1"/>
    </source>
</evidence>
<dbReference type="NCBIfam" id="NF002879">
    <property type="entry name" value="PRK03333.1"/>
    <property type="match status" value="1"/>
</dbReference>
<dbReference type="EMBL" id="JBHTCQ010000004">
    <property type="protein sequence ID" value="MFC7406760.1"/>
    <property type="molecule type" value="Genomic_DNA"/>
</dbReference>
<dbReference type="Gene3D" id="3.40.50.150">
    <property type="entry name" value="Vaccinia Virus protein VP39"/>
    <property type="match status" value="1"/>
</dbReference>
<dbReference type="InterPro" id="IPR029063">
    <property type="entry name" value="SAM-dependent_MTases_sf"/>
</dbReference>
<evidence type="ECO:0000313" key="7">
    <source>
        <dbReference type="Proteomes" id="UP001596455"/>
    </source>
</evidence>
<dbReference type="Pfam" id="PF08241">
    <property type="entry name" value="Methyltransf_11"/>
    <property type="match status" value="1"/>
</dbReference>
<comment type="function">
    <text evidence="3">Catalyzes the phosphorylation of the 3'-hydroxyl group of dephosphocoenzyme A to form coenzyme A.</text>
</comment>
<comment type="similarity">
    <text evidence="3">Belongs to the CoaE family.</text>
</comment>
<dbReference type="HAMAP" id="MF_00376">
    <property type="entry name" value="Dephospho_CoA_kinase"/>
    <property type="match status" value="1"/>
</dbReference>
<keyword evidence="7" id="KW-1185">Reference proteome</keyword>
<dbReference type="RefSeq" id="WP_382396294.1">
    <property type="nucleotide sequence ID" value="NZ_JBHTCQ010000004.1"/>
</dbReference>
<dbReference type="NCBIfam" id="TIGR00152">
    <property type="entry name" value="dephospho-CoA kinase"/>
    <property type="match status" value="1"/>
</dbReference>
<accession>A0ABW2QBD2</accession>
<comment type="catalytic activity">
    <reaction evidence="3">
        <text>3'-dephospho-CoA + ATP = ADP + CoA + H(+)</text>
        <dbReference type="Rhea" id="RHEA:18245"/>
        <dbReference type="ChEBI" id="CHEBI:15378"/>
        <dbReference type="ChEBI" id="CHEBI:30616"/>
        <dbReference type="ChEBI" id="CHEBI:57287"/>
        <dbReference type="ChEBI" id="CHEBI:57328"/>
        <dbReference type="ChEBI" id="CHEBI:456216"/>
        <dbReference type="EC" id="2.7.1.24"/>
    </reaction>
</comment>
<name>A0ABW2QBD2_9MICO</name>
<dbReference type="InterPro" id="IPR013216">
    <property type="entry name" value="Methyltransf_11"/>
</dbReference>
<dbReference type="PANTHER" id="PTHR43460">
    <property type="entry name" value="METHYLTRANSFERASE"/>
    <property type="match status" value="1"/>
</dbReference>
<dbReference type="PANTHER" id="PTHR43460:SF1">
    <property type="entry name" value="METHYLTRANSFERASE TYPE 11 DOMAIN-CONTAINING PROTEIN"/>
    <property type="match status" value="1"/>
</dbReference>
<reference evidence="7" key="1">
    <citation type="journal article" date="2019" name="Int. J. Syst. Evol. Microbiol.">
        <title>The Global Catalogue of Microorganisms (GCM) 10K type strain sequencing project: providing services to taxonomists for standard genome sequencing and annotation.</title>
        <authorList>
            <consortium name="The Broad Institute Genomics Platform"/>
            <consortium name="The Broad Institute Genome Sequencing Center for Infectious Disease"/>
            <person name="Wu L."/>
            <person name="Ma J."/>
        </authorList>
    </citation>
    <scope>NUCLEOTIDE SEQUENCE [LARGE SCALE GENOMIC DNA]</scope>
    <source>
        <strain evidence="7">JCM 1490</strain>
    </source>
</reference>
<dbReference type="CDD" id="cd02022">
    <property type="entry name" value="DPCK"/>
    <property type="match status" value="1"/>
</dbReference>
<protein>
    <recommendedName>
        <fullName evidence="3 4">Dephospho-CoA kinase</fullName>
        <ecNumber evidence="3 4">2.7.1.24</ecNumber>
    </recommendedName>
    <alternativeName>
        <fullName evidence="3">Dephosphocoenzyme A kinase</fullName>
    </alternativeName>
</protein>
<keyword evidence="2 3" id="KW-0067">ATP-binding</keyword>
<dbReference type="CDD" id="cd02440">
    <property type="entry name" value="AdoMet_MTases"/>
    <property type="match status" value="1"/>
</dbReference>
<feature type="binding site" evidence="3">
    <location>
        <begin position="11"/>
        <end position="16"/>
    </location>
    <ligand>
        <name>ATP</name>
        <dbReference type="ChEBI" id="CHEBI:30616"/>
    </ligand>
</feature>
<dbReference type="SUPFAM" id="SSF53335">
    <property type="entry name" value="S-adenosyl-L-methionine-dependent methyltransferases"/>
    <property type="match status" value="1"/>
</dbReference>
<dbReference type="InterPro" id="IPR027417">
    <property type="entry name" value="P-loop_NTPase"/>
</dbReference>
<sequence length="450" mass="48782">MIRIGLTGGIAAGKSVATRRFAERGATVVDHDLLAREAVAPGSAGLRRVVETFGEDVVTADGSLDRPALARIVFADEAARERLNGIVHPEVRRLSAERERAAAQGGDAVVVHDIPLLVETAQADRFDLVVVVHTPAEERLRRLAEGRGMTAEDARARIGAQASDEDRLAAADVILDGSGSEEGLRRQVDDLYDLLGAWRAEEVDQPVGWDLSRVASRMHEPGEPWDLEAVYREVLDGARSVLDMGTGGGEFLLRFRDHLPADTVATEGWEPNVEVARAALGRHGIDVVPFGQPEDLADRAEMPFPDDRFDVVLNRHETYHPAEVARVLRPGGTFVTQQVGGGEFAELRALTGTPASVPQIEYADFRAALDGAGLEVLDGADAVGSYEFPTVADLVAYASAVPWQAPADFTVATYLRTLVRLHRDGPALGHPVRMTRRRFWLRARKVTAPG</sequence>
<evidence type="ECO:0000256" key="4">
    <source>
        <dbReference type="NCBIfam" id="TIGR00152"/>
    </source>
</evidence>
<comment type="subcellular location">
    <subcellularLocation>
        <location evidence="3">Cytoplasm</location>
    </subcellularLocation>
</comment>
<gene>
    <name evidence="3 6" type="primary">coaE</name>
    <name evidence="6" type="ORF">ACFQQL_16690</name>
</gene>
<comment type="caution">
    <text evidence="6">The sequence shown here is derived from an EMBL/GenBank/DDBJ whole genome shotgun (WGS) entry which is preliminary data.</text>
</comment>
<evidence type="ECO:0000256" key="3">
    <source>
        <dbReference type="HAMAP-Rule" id="MF_00376"/>
    </source>
</evidence>
<evidence type="ECO:0000256" key="2">
    <source>
        <dbReference type="ARBA" id="ARBA00022840"/>
    </source>
</evidence>
<dbReference type="InterPro" id="IPR052939">
    <property type="entry name" value="23S_rRNA_MeTrnsfrase_RlmA"/>
</dbReference>
<dbReference type="PROSITE" id="PS51219">
    <property type="entry name" value="DPCK"/>
    <property type="match status" value="1"/>
</dbReference>
<dbReference type="EC" id="2.7.1.24" evidence="3 4"/>
<organism evidence="6 7">
    <name type="scientific">Georgenia alba</name>
    <dbReference type="NCBI Taxonomy" id="2233858"/>
    <lineage>
        <taxon>Bacteria</taxon>
        <taxon>Bacillati</taxon>
        <taxon>Actinomycetota</taxon>
        <taxon>Actinomycetes</taxon>
        <taxon>Micrococcales</taxon>
        <taxon>Bogoriellaceae</taxon>
        <taxon>Georgenia</taxon>
    </lineage>
</organism>